<comment type="subcellular location">
    <subcellularLocation>
        <location evidence="1 15">Endoplasmic reticulum membrane</location>
        <topology evidence="1 15">Multi-pass membrane protein</topology>
    </subcellularLocation>
</comment>
<feature type="domain" description="CAAX prenyl protease 1 N-terminal" evidence="17">
    <location>
        <begin position="47"/>
        <end position="233"/>
    </location>
</feature>
<dbReference type="InterPro" id="IPR027057">
    <property type="entry name" value="CAXX_Prtase_1"/>
</dbReference>
<feature type="binding site" evidence="14">
    <location>
        <position position="306"/>
    </location>
    <ligand>
        <name>Zn(2+)</name>
        <dbReference type="ChEBI" id="CHEBI:29105"/>
        <note>catalytic</note>
    </ligand>
</feature>
<keyword evidence="9 15" id="KW-0482">Metalloprotease</keyword>
<dbReference type="Gene3D" id="3.30.2010.10">
    <property type="entry name" value="Metalloproteases ('zincins'), catalytic domain"/>
    <property type="match status" value="1"/>
</dbReference>
<feature type="active site" evidence="13">
    <location>
        <position position="307"/>
    </location>
</feature>
<comment type="function">
    <text evidence="15">Proteolytically removes the C-terminal three residues of farnesylated proteins.</text>
</comment>
<evidence type="ECO:0000259" key="16">
    <source>
        <dbReference type="Pfam" id="PF01435"/>
    </source>
</evidence>
<keyword evidence="4 14" id="KW-0479">Metal-binding</keyword>
<dbReference type="EMBL" id="JABBWK010000043">
    <property type="protein sequence ID" value="KAG1897861.1"/>
    <property type="molecule type" value="Genomic_DNA"/>
</dbReference>
<evidence type="ECO:0000256" key="10">
    <source>
        <dbReference type="ARBA" id="ARBA00023136"/>
    </source>
</evidence>
<feature type="transmembrane region" description="Helical" evidence="15">
    <location>
        <begin position="205"/>
        <end position="226"/>
    </location>
</feature>
<keyword evidence="10 15" id="KW-0472">Membrane</keyword>
<dbReference type="InterPro" id="IPR001915">
    <property type="entry name" value="Peptidase_M48"/>
</dbReference>
<feature type="active site" description="Proton donor" evidence="13">
    <location>
        <position position="393"/>
    </location>
</feature>
<gene>
    <name evidence="18" type="ORF">F5891DRAFT_1191488</name>
</gene>
<evidence type="ECO:0000256" key="13">
    <source>
        <dbReference type="PIRSR" id="PIRSR627057-1"/>
    </source>
</evidence>
<dbReference type="FunFam" id="3.30.2010.10:FF:000002">
    <property type="entry name" value="CAAX prenyl protease"/>
    <property type="match status" value="1"/>
</dbReference>
<comment type="caution">
    <text evidence="18">The sequence shown here is derived from an EMBL/GenBank/DDBJ whole genome shotgun (WGS) entry which is preliminary data.</text>
</comment>
<sequence>MDLLHSQLAALQQKLSFVATDPIDWKFYVQVFSWSVTLFESYLLLRQYPLYSKTSPPEVLVDHFDAEAFTKSQNYGKDKAKFSLITGLFKQALDSAMLHYGLYAFAWDMAGGLIAYFGYSSEYEISQSLAFAIVLFVISSIPSIPLSAYQTFVLEEKHGFNKTTPALFVTDLLKSWAIGFVIGMPFLAAFLYVLGGLETASSHGLWLFCSIISSMQIIMVIIYPTVIQPLFNKLSPLQEGELRTRTESLATKLKFPLKHLYEIDGSKRSSHSNAYFFGLPWSKHIVIFDTLIKESKPEEVEAVLAHELGHWYHMHPTKLLCVSQVHIFTILAMFPAFLHAPQFLRAFDFSAAVSARPPTIVAFLLFQMILSPLEAVIGIALNSLSRQFEWEADRFACEIQDRLSAPEMKDMGERLSRALITLHVKNLSTLWVDWLYSAYHHSHPTLTERLKALQAFQSKRDSAAKKEL</sequence>
<dbReference type="GO" id="GO:0005789">
    <property type="term" value="C:endoplasmic reticulum membrane"/>
    <property type="evidence" value="ECO:0007669"/>
    <property type="project" value="UniProtKB-SubCell"/>
</dbReference>
<dbReference type="EC" id="3.4.24.84" evidence="15"/>
<evidence type="ECO:0000256" key="6">
    <source>
        <dbReference type="ARBA" id="ARBA00022824"/>
    </source>
</evidence>
<evidence type="ECO:0000256" key="15">
    <source>
        <dbReference type="RuleBase" id="RU366005"/>
    </source>
</evidence>
<keyword evidence="19" id="KW-1185">Reference proteome</keyword>
<dbReference type="GO" id="GO:0071586">
    <property type="term" value="P:CAAX-box protein processing"/>
    <property type="evidence" value="ECO:0007669"/>
    <property type="project" value="UniProtKB-UniRule"/>
</dbReference>
<dbReference type="InterPro" id="IPR032456">
    <property type="entry name" value="Peptidase_M48_N"/>
</dbReference>
<dbReference type="Pfam" id="PF16491">
    <property type="entry name" value="Peptidase_M48_N"/>
    <property type="match status" value="1"/>
</dbReference>
<evidence type="ECO:0000256" key="14">
    <source>
        <dbReference type="PIRSR" id="PIRSR627057-2"/>
    </source>
</evidence>
<accession>A0AAD4E1A8</accession>
<comment type="catalytic activity">
    <reaction evidence="11 15">
        <text>Hydrolyzes the peptide bond -P2-(S-farnesyl or geranylgeranyl)C-P1'-P2'-P3'-COOH where P1' and P2' are amino acids with aliphatic side chains and P3' is any C-terminal residue.</text>
        <dbReference type="EC" id="3.4.24.84"/>
    </reaction>
</comment>
<dbReference type="CDD" id="cd07343">
    <property type="entry name" value="M48A_Zmpste24p_like"/>
    <property type="match status" value="1"/>
</dbReference>
<keyword evidence="8 15" id="KW-1133">Transmembrane helix</keyword>
<evidence type="ECO:0000256" key="5">
    <source>
        <dbReference type="ARBA" id="ARBA00022801"/>
    </source>
</evidence>
<keyword evidence="7 14" id="KW-0862">Zinc</keyword>
<dbReference type="Pfam" id="PF01435">
    <property type="entry name" value="Peptidase_M48"/>
    <property type="match status" value="1"/>
</dbReference>
<evidence type="ECO:0000256" key="7">
    <source>
        <dbReference type="ARBA" id="ARBA00022833"/>
    </source>
</evidence>
<keyword evidence="3 15" id="KW-0812">Transmembrane</keyword>
<dbReference type="Proteomes" id="UP001195769">
    <property type="component" value="Unassembled WGS sequence"/>
</dbReference>
<keyword evidence="5 15" id="KW-0378">Hydrolase</keyword>
<keyword evidence="6 15" id="KW-0256">Endoplasmic reticulum</keyword>
<proteinExistence type="inferred from homology"/>
<feature type="transmembrane region" description="Helical" evidence="15">
    <location>
        <begin position="175"/>
        <end position="193"/>
    </location>
</feature>
<evidence type="ECO:0000256" key="3">
    <source>
        <dbReference type="ARBA" id="ARBA00022692"/>
    </source>
</evidence>
<comment type="caution">
    <text evidence="15">Lacks conserved residue(s) required for the propagation of feature annotation.</text>
</comment>
<reference evidence="18" key="1">
    <citation type="journal article" date="2020" name="New Phytol.">
        <title>Comparative genomics reveals dynamic genome evolution in host specialist ectomycorrhizal fungi.</title>
        <authorList>
            <person name="Lofgren L.A."/>
            <person name="Nguyen N.H."/>
            <person name="Vilgalys R."/>
            <person name="Ruytinx J."/>
            <person name="Liao H.L."/>
            <person name="Branco S."/>
            <person name="Kuo A."/>
            <person name="LaButti K."/>
            <person name="Lipzen A."/>
            <person name="Andreopoulos W."/>
            <person name="Pangilinan J."/>
            <person name="Riley R."/>
            <person name="Hundley H."/>
            <person name="Na H."/>
            <person name="Barry K."/>
            <person name="Grigoriev I.V."/>
            <person name="Stajich J.E."/>
            <person name="Kennedy P.G."/>
        </authorList>
    </citation>
    <scope>NUCLEOTIDE SEQUENCE</scope>
    <source>
        <strain evidence="18">FC203</strain>
    </source>
</reference>
<evidence type="ECO:0000256" key="11">
    <source>
        <dbReference type="ARBA" id="ARBA00044456"/>
    </source>
</evidence>
<feature type="transmembrane region" description="Helical" evidence="15">
    <location>
        <begin position="131"/>
        <end position="154"/>
    </location>
</feature>
<evidence type="ECO:0000256" key="2">
    <source>
        <dbReference type="ARBA" id="ARBA00022670"/>
    </source>
</evidence>
<name>A0AAD4E1A8_9AGAM</name>
<comment type="similarity">
    <text evidence="12 15">Belongs to the peptidase M48A family.</text>
</comment>
<evidence type="ECO:0000256" key="9">
    <source>
        <dbReference type="ARBA" id="ARBA00023049"/>
    </source>
</evidence>
<dbReference type="GO" id="GO:0004222">
    <property type="term" value="F:metalloendopeptidase activity"/>
    <property type="evidence" value="ECO:0007669"/>
    <property type="project" value="UniProtKB-UniRule"/>
</dbReference>
<evidence type="ECO:0000256" key="1">
    <source>
        <dbReference type="ARBA" id="ARBA00004477"/>
    </source>
</evidence>
<evidence type="ECO:0000313" key="18">
    <source>
        <dbReference type="EMBL" id="KAG1897861.1"/>
    </source>
</evidence>
<evidence type="ECO:0000256" key="8">
    <source>
        <dbReference type="ARBA" id="ARBA00022989"/>
    </source>
</evidence>
<dbReference type="GeneID" id="64661758"/>
<evidence type="ECO:0000256" key="12">
    <source>
        <dbReference type="ARBA" id="ARBA00060927"/>
    </source>
</evidence>
<dbReference type="GO" id="GO:0046872">
    <property type="term" value="F:metal ion binding"/>
    <property type="evidence" value="ECO:0007669"/>
    <property type="project" value="UniProtKB-UniRule"/>
</dbReference>
<feature type="domain" description="Peptidase M48" evidence="16">
    <location>
        <begin position="236"/>
        <end position="455"/>
    </location>
</feature>
<feature type="binding site" evidence="14">
    <location>
        <position position="389"/>
    </location>
    <ligand>
        <name>Zn(2+)</name>
        <dbReference type="ChEBI" id="CHEBI:29105"/>
        <note>catalytic</note>
    </ligand>
</feature>
<feature type="transmembrane region" description="Helical" evidence="15">
    <location>
        <begin position="100"/>
        <end position="119"/>
    </location>
</feature>
<evidence type="ECO:0000256" key="4">
    <source>
        <dbReference type="ARBA" id="ARBA00022723"/>
    </source>
</evidence>
<protein>
    <recommendedName>
        <fullName evidence="15">CAAX prenyl protease</fullName>
        <ecNumber evidence="15">3.4.24.84</ecNumber>
    </recommendedName>
</protein>
<comment type="cofactor">
    <cofactor evidence="14 15">
        <name>Zn(2+)</name>
        <dbReference type="ChEBI" id="CHEBI:29105"/>
    </cofactor>
    <text evidence="14 15">Binds 1 zinc ion per subunit.</text>
</comment>
<keyword evidence="2 15" id="KW-0645">Protease</keyword>
<dbReference type="RefSeq" id="XP_041223437.1">
    <property type="nucleotide sequence ID" value="XM_041367460.1"/>
</dbReference>
<dbReference type="AlphaFoldDB" id="A0AAD4E1A8"/>
<organism evidence="18 19">
    <name type="scientific">Suillus fuscotomentosus</name>
    <dbReference type="NCBI Taxonomy" id="1912939"/>
    <lineage>
        <taxon>Eukaryota</taxon>
        <taxon>Fungi</taxon>
        <taxon>Dikarya</taxon>
        <taxon>Basidiomycota</taxon>
        <taxon>Agaricomycotina</taxon>
        <taxon>Agaricomycetes</taxon>
        <taxon>Agaricomycetidae</taxon>
        <taxon>Boletales</taxon>
        <taxon>Suillineae</taxon>
        <taxon>Suillaceae</taxon>
        <taxon>Suillus</taxon>
    </lineage>
</organism>
<feature type="binding site" evidence="14">
    <location>
        <position position="310"/>
    </location>
    <ligand>
        <name>Zn(2+)</name>
        <dbReference type="ChEBI" id="CHEBI:29105"/>
        <note>catalytic</note>
    </ligand>
</feature>
<dbReference type="PANTHER" id="PTHR10120">
    <property type="entry name" value="CAAX PRENYL PROTEASE 1"/>
    <property type="match status" value="1"/>
</dbReference>
<evidence type="ECO:0000313" key="19">
    <source>
        <dbReference type="Proteomes" id="UP001195769"/>
    </source>
</evidence>
<evidence type="ECO:0000259" key="17">
    <source>
        <dbReference type="Pfam" id="PF16491"/>
    </source>
</evidence>